<organism evidence="7">
    <name type="scientific">Caenorhabditis brenneri</name>
    <name type="common">Nematode worm</name>
    <dbReference type="NCBI Taxonomy" id="135651"/>
    <lineage>
        <taxon>Eukaryota</taxon>
        <taxon>Metazoa</taxon>
        <taxon>Ecdysozoa</taxon>
        <taxon>Nematoda</taxon>
        <taxon>Chromadorea</taxon>
        <taxon>Rhabditida</taxon>
        <taxon>Rhabditina</taxon>
        <taxon>Rhabditomorpha</taxon>
        <taxon>Rhabditoidea</taxon>
        <taxon>Rhabditidae</taxon>
        <taxon>Peloderinae</taxon>
        <taxon>Caenorhabditis</taxon>
    </lineage>
</organism>
<keyword evidence="7" id="KW-1185">Reference proteome</keyword>
<keyword evidence="4" id="KW-0732">Signal</keyword>
<name>G0M6M2_CAEBE</name>
<feature type="transmembrane region" description="Helical" evidence="3">
    <location>
        <begin position="495"/>
        <end position="519"/>
    </location>
</feature>
<dbReference type="EMBL" id="GL379786">
    <property type="protein sequence ID" value="EGT30127.1"/>
    <property type="molecule type" value="Genomic_DNA"/>
</dbReference>
<evidence type="ECO:0000256" key="4">
    <source>
        <dbReference type="SAM" id="SignalP"/>
    </source>
</evidence>
<dbReference type="OrthoDB" id="5876374at2759"/>
<evidence type="ECO:0000256" key="3">
    <source>
        <dbReference type="SAM" id="Phobius"/>
    </source>
</evidence>
<dbReference type="CDD" id="cd00041">
    <property type="entry name" value="CUB"/>
    <property type="match status" value="1"/>
</dbReference>
<feature type="signal peptide" evidence="4">
    <location>
        <begin position="1"/>
        <end position="22"/>
    </location>
</feature>
<protein>
    <recommendedName>
        <fullName evidence="5">CUB domain-containing protein</fullName>
    </recommendedName>
</protein>
<evidence type="ECO:0000259" key="5">
    <source>
        <dbReference type="PROSITE" id="PS01180"/>
    </source>
</evidence>
<sequence length="552" mass="62948">MHPLFSVYCLTFLSAFLSSIYGDTCVVHKRAENSGSRKFDCNIDNCWVKIESDPKRAIQLDIKANEYHVKVHTYYKIKDDAEVSVSKGLYDNNKKYYSGPNEGFYLIRASGRCSGWYPAEYSFKRVAADETLCDPIVNYVGNEIKVVQRQKHKYSGDACQCNETLKFSHTSGNYSEFTLHSPGYPNFLCPLISCDSLISFSKLNVTDGYVERKLVFLHAQSRSGISLQLKSNLINVELNENSFSTLSTSFIVDESDLEVTYKTPKNLYLGSDGHFRMVIKQIQIRNDCVCSIFNRKLISKNYSKRILIPYQCDTFFCDWTITPSPSIKSRGMYILMENVHSDDEVQVWNKQMVETYFITLQMTDFDVENFHDELYIYNGNSNNSALIRQYERSQEKPHSFSFFFSLTGKHKDLMFTSTGSSMLVDFISDDQHSKRGFHFVATAVSTTTGLLFTSSSSEPNNDTISESTPSNFFFDTLNSSSTESYNAERESEYGILHLLFAILIVIGGVTTVLAVFWVVNKKVMKSRIPNPFVNAMVRFHNSDSESTTTIET</sequence>
<dbReference type="SUPFAM" id="SSF49854">
    <property type="entry name" value="Spermadhesin, CUB domain"/>
    <property type="match status" value="1"/>
</dbReference>
<dbReference type="Pfam" id="PF00431">
    <property type="entry name" value="CUB"/>
    <property type="match status" value="1"/>
</dbReference>
<evidence type="ECO:0000256" key="1">
    <source>
        <dbReference type="ARBA" id="ARBA00023157"/>
    </source>
</evidence>
<dbReference type="PANTHER" id="PTHR39385">
    <property type="entry name" value="PROTEIN CBG20422"/>
    <property type="match status" value="1"/>
</dbReference>
<accession>G0M6M2</accession>
<gene>
    <name evidence="6" type="ORF">CAEBREN_25267</name>
</gene>
<feature type="domain" description="CUB" evidence="5">
    <location>
        <begin position="288"/>
        <end position="444"/>
    </location>
</feature>
<proteinExistence type="predicted"/>
<evidence type="ECO:0000256" key="2">
    <source>
        <dbReference type="PROSITE-ProRule" id="PRU00059"/>
    </source>
</evidence>
<keyword evidence="3" id="KW-0472">Membrane</keyword>
<comment type="caution">
    <text evidence="2">Lacks conserved residue(s) required for the propagation of feature annotation.</text>
</comment>
<dbReference type="InterPro" id="IPR000859">
    <property type="entry name" value="CUB_dom"/>
</dbReference>
<evidence type="ECO:0000313" key="7">
    <source>
        <dbReference type="Proteomes" id="UP000008068"/>
    </source>
</evidence>
<dbReference type="PROSITE" id="PS01180">
    <property type="entry name" value="CUB"/>
    <property type="match status" value="1"/>
</dbReference>
<dbReference type="HOGENOM" id="CLU_024418_0_0_1"/>
<keyword evidence="1" id="KW-1015">Disulfide bond</keyword>
<evidence type="ECO:0000313" key="6">
    <source>
        <dbReference type="EMBL" id="EGT30127.1"/>
    </source>
</evidence>
<dbReference type="Proteomes" id="UP000008068">
    <property type="component" value="Unassembled WGS sequence"/>
</dbReference>
<dbReference type="FunCoup" id="G0M6M2">
    <property type="interactions" value="1"/>
</dbReference>
<reference evidence="7" key="1">
    <citation type="submission" date="2011-07" db="EMBL/GenBank/DDBJ databases">
        <authorList>
            <consortium name="Caenorhabditis brenneri Sequencing and Analysis Consortium"/>
            <person name="Wilson R.K."/>
        </authorList>
    </citation>
    <scope>NUCLEOTIDE SEQUENCE [LARGE SCALE GENOMIC DNA]</scope>
    <source>
        <strain evidence="7">PB2801</strain>
    </source>
</reference>
<dbReference type="InterPro" id="IPR035914">
    <property type="entry name" value="Sperma_CUB_dom_sf"/>
</dbReference>
<dbReference type="AlphaFoldDB" id="G0M6M2"/>
<feature type="chain" id="PRO_5003403396" description="CUB domain-containing protein" evidence="4">
    <location>
        <begin position="23"/>
        <end position="552"/>
    </location>
</feature>
<dbReference type="SMART" id="SM00042">
    <property type="entry name" value="CUB"/>
    <property type="match status" value="1"/>
</dbReference>
<dbReference type="InParanoid" id="G0M6M2"/>
<keyword evidence="3" id="KW-1133">Transmembrane helix</keyword>
<dbReference type="eggNOG" id="ENOG502TC9D">
    <property type="taxonomic scope" value="Eukaryota"/>
</dbReference>
<dbReference type="PANTHER" id="PTHR39385:SF4">
    <property type="entry name" value="CUB DOMAIN-CONTAINING PROTEIN"/>
    <property type="match status" value="1"/>
</dbReference>
<dbReference type="Gene3D" id="2.60.120.290">
    <property type="entry name" value="Spermadhesin, CUB domain"/>
    <property type="match status" value="1"/>
</dbReference>
<keyword evidence="3" id="KW-0812">Transmembrane</keyword>